<gene>
    <name evidence="2" type="ORF">C7B65_14315</name>
</gene>
<evidence type="ECO:0000259" key="1">
    <source>
        <dbReference type="Pfam" id="PF19493"/>
    </source>
</evidence>
<dbReference type="Proteomes" id="UP000238634">
    <property type="component" value="Unassembled WGS sequence"/>
</dbReference>
<evidence type="ECO:0000313" key="3">
    <source>
        <dbReference type="Proteomes" id="UP000238634"/>
    </source>
</evidence>
<comment type="caution">
    <text evidence="2">The sequence shown here is derived from an EMBL/GenBank/DDBJ whole genome shotgun (WGS) entry which is preliminary data.</text>
</comment>
<dbReference type="NCBIfam" id="NF041216">
    <property type="entry name" value="CU044_2847_fam"/>
    <property type="match status" value="1"/>
</dbReference>
<sequence length="116" mass="12504">MDNSKESRIENIPVQLENGSLIRVEATVIGSSIQIGVEGEEIESDVGARIQSLKEVTDAIEGIAGSVVESLKKFKTSKSSIEFGVEFGYESGQLTALIVKGTGKANLKITMEWTKE</sequence>
<reference evidence="2 3" key="1">
    <citation type="submission" date="2018-02" db="EMBL/GenBank/DDBJ databases">
        <authorList>
            <person name="Cohen D.B."/>
            <person name="Kent A.D."/>
        </authorList>
    </citation>
    <scope>NUCLEOTIDE SEQUENCE [LARGE SCALE GENOMIC DNA]</scope>
    <source>
        <strain evidence="2 3">ULC007</strain>
    </source>
</reference>
<dbReference type="InterPro" id="IPR045794">
    <property type="entry name" value="Trypco1"/>
</dbReference>
<proteinExistence type="predicted"/>
<dbReference type="EMBL" id="PVWG01000015">
    <property type="protein sequence ID" value="PSB18693.1"/>
    <property type="molecule type" value="Genomic_DNA"/>
</dbReference>
<feature type="domain" description="Trypsin-co-occurring" evidence="1">
    <location>
        <begin position="14"/>
        <end position="115"/>
    </location>
</feature>
<dbReference type="AlphaFoldDB" id="A0A2T1DE12"/>
<organism evidence="2 3">
    <name type="scientific">Phormidesmis priestleyi ULC007</name>
    <dbReference type="NCBI Taxonomy" id="1920490"/>
    <lineage>
        <taxon>Bacteria</taxon>
        <taxon>Bacillati</taxon>
        <taxon>Cyanobacteriota</taxon>
        <taxon>Cyanophyceae</taxon>
        <taxon>Leptolyngbyales</taxon>
        <taxon>Leptolyngbyaceae</taxon>
        <taxon>Phormidesmis</taxon>
    </lineage>
</organism>
<dbReference type="STRING" id="1920490.GCA_001895925_03072"/>
<dbReference type="OrthoDB" id="487187at2"/>
<name>A0A2T1DE12_9CYAN</name>
<keyword evidence="3" id="KW-1185">Reference proteome</keyword>
<dbReference type="Pfam" id="PF19493">
    <property type="entry name" value="Trypco1"/>
    <property type="match status" value="1"/>
</dbReference>
<protein>
    <recommendedName>
        <fullName evidence="1">Trypsin-co-occurring domain-containing protein</fullName>
    </recommendedName>
</protein>
<evidence type="ECO:0000313" key="2">
    <source>
        <dbReference type="EMBL" id="PSB18693.1"/>
    </source>
</evidence>
<dbReference type="RefSeq" id="WP_073069741.1">
    <property type="nucleotide sequence ID" value="NZ_MPPI01000003.1"/>
</dbReference>
<reference evidence="2 3" key="2">
    <citation type="submission" date="2018-03" db="EMBL/GenBank/DDBJ databases">
        <title>The ancient ancestry and fast evolution of plastids.</title>
        <authorList>
            <person name="Moore K.R."/>
            <person name="Magnabosco C."/>
            <person name="Momper L."/>
            <person name="Gold D.A."/>
            <person name="Bosak T."/>
            <person name="Fournier G.P."/>
        </authorList>
    </citation>
    <scope>NUCLEOTIDE SEQUENCE [LARGE SCALE GENOMIC DNA]</scope>
    <source>
        <strain evidence="2 3">ULC007</strain>
    </source>
</reference>
<accession>A0A2T1DE12</accession>